<dbReference type="InterPro" id="IPR036869">
    <property type="entry name" value="J_dom_sf"/>
</dbReference>
<dbReference type="AlphaFoldDB" id="A0AA36IHC8"/>
<keyword evidence="3" id="KW-1185">Reference proteome</keyword>
<reference evidence="2" key="1">
    <citation type="submission" date="2023-08" db="EMBL/GenBank/DDBJ databases">
        <authorList>
            <person name="Chen Y."/>
            <person name="Shah S."/>
            <person name="Dougan E. K."/>
            <person name="Thang M."/>
            <person name="Chan C."/>
        </authorList>
    </citation>
    <scope>NUCLEOTIDE SEQUENCE</scope>
</reference>
<dbReference type="SUPFAM" id="SSF46565">
    <property type="entry name" value="Chaperone J-domain"/>
    <property type="match status" value="1"/>
</dbReference>
<evidence type="ECO:0000313" key="3">
    <source>
        <dbReference type="Proteomes" id="UP001178507"/>
    </source>
</evidence>
<dbReference type="EMBL" id="CAUJNA010001407">
    <property type="protein sequence ID" value="CAJ1386726.1"/>
    <property type="molecule type" value="Genomic_DNA"/>
</dbReference>
<sequence length="407" mass="46201">MAESPTMSLTSLYAILGVTPSATSAEIREAFFGAALRAHPDRGGTDLQLQKVMHAFETLCEPGSLHRHSQAQQGREVLVPLRSKLGRKDAVTPASKPSEPSMLPRLCKLLCRLPPSKRRSVLQTFSQQQRLLLERWMLAKQPKSMTVEKEASPLKRSRTLQNVCLRKRVQSVVRVTRNRKYRYYLASAAVGDGLRLITRTVCSLEAALNFHAVLVVIKKRTLLGTGSLDSRFRDALRSTFFDFRMDPDDMGLKFIVGLRVLWMKSPLRTPAYLVASQLDAGLQALQRLHKARGYVKNYVLRSVSQGELEKRWEQIRGEYLDIMIEAGCERQAVSNRLDVLDRERNSKLQEQASRWLSQGDDQSQSWRLSATADVENGSRDMKTMRRIESLLSRWNQGAQPGRKPQRA</sequence>
<dbReference type="PROSITE" id="PS50076">
    <property type="entry name" value="DNAJ_2"/>
    <property type="match status" value="1"/>
</dbReference>
<evidence type="ECO:0000259" key="1">
    <source>
        <dbReference type="PROSITE" id="PS50076"/>
    </source>
</evidence>
<dbReference type="Proteomes" id="UP001178507">
    <property type="component" value="Unassembled WGS sequence"/>
</dbReference>
<comment type="caution">
    <text evidence="2">The sequence shown here is derived from an EMBL/GenBank/DDBJ whole genome shotgun (WGS) entry which is preliminary data.</text>
</comment>
<gene>
    <name evidence="2" type="ORF">EVOR1521_LOCUS12953</name>
</gene>
<evidence type="ECO:0000313" key="2">
    <source>
        <dbReference type="EMBL" id="CAJ1386726.1"/>
    </source>
</evidence>
<dbReference type="CDD" id="cd06257">
    <property type="entry name" value="DnaJ"/>
    <property type="match status" value="1"/>
</dbReference>
<dbReference type="Gene3D" id="1.10.287.110">
    <property type="entry name" value="DnaJ domain"/>
    <property type="match status" value="1"/>
</dbReference>
<protein>
    <recommendedName>
        <fullName evidence="1">J domain-containing protein</fullName>
    </recommendedName>
</protein>
<name>A0AA36IHC8_9DINO</name>
<feature type="domain" description="J" evidence="1">
    <location>
        <begin position="11"/>
        <end position="74"/>
    </location>
</feature>
<organism evidence="2 3">
    <name type="scientific">Effrenium voratum</name>
    <dbReference type="NCBI Taxonomy" id="2562239"/>
    <lineage>
        <taxon>Eukaryota</taxon>
        <taxon>Sar</taxon>
        <taxon>Alveolata</taxon>
        <taxon>Dinophyceae</taxon>
        <taxon>Suessiales</taxon>
        <taxon>Symbiodiniaceae</taxon>
        <taxon>Effrenium</taxon>
    </lineage>
</organism>
<dbReference type="Pfam" id="PF00226">
    <property type="entry name" value="DnaJ"/>
    <property type="match status" value="1"/>
</dbReference>
<proteinExistence type="predicted"/>
<accession>A0AA36IHC8</accession>
<dbReference type="SMART" id="SM00271">
    <property type="entry name" value="DnaJ"/>
    <property type="match status" value="1"/>
</dbReference>
<dbReference type="InterPro" id="IPR001623">
    <property type="entry name" value="DnaJ_domain"/>
</dbReference>